<dbReference type="GO" id="GO:0004857">
    <property type="term" value="F:enzyme inhibitor activity"/>
    <property type="evidence" value="ECO:0007669"/>
    <property type="project" value="UniProtKB-ARBA"/>
</dbReference>
<evidence type="ECO:0000256" key="6">
    <source>
        <dbReference type="ARBA" id="ARBA00061481"/>
    </source>
</evidence>
<dbReference type="CDD" id="cd02877">
    <property type="entry name" value="GH18_hevamine_XipI_class_III"/>
    <property type="match status" value="1"/>
</dbReference>
<dbReference type="InterPro" id="IPR017853">
    <property type="entry name" value="GH"/>
</dbReference>
<dbReference type="HOGENOM" id="CLU_007818_0_0_1"/>
<dbReference type="InterPro" id="IPR050542">
    <property type="entry name" value="Glycosyl_Hydrlase18_Chitinase"/>
</dbReference>
<dbReference type="GO" id="GO:0004568">
    <property type="term" value="F:chitinase activity"/>
    <property type="evidence" value="ECO:0007669"/>
    <property type="project" value="TreeGrafter"/>
</dbReference>
<dbReference type="InterPro" id="IPR001223">
    <property type="entry name" value="Glyco_hydro18_cat"/>
</dbReference>
<dbReference type="Proteomes" id="UP000006038">
    <property type="component" value="Chromosome 11"/>
</dbReference>
<proteinExistence type="inferred from homology"/>
<dbReference type="STRING" id="4533.J3NAE1"/>
<dbReference type="Pfam" id="PF00704">
    <property type="entry name" value="Glyco_hydro_18"/>
    <property type="match status" value="1"/>
</dbReference>
<evidence type="ECO:0000313" key="9">
    <source>
        <dbReference type="EnsemblPlants" id="OB11G27770.1"/>
    </source>
</evidence>
<keyword evidence="5" id="KW-1015">Disulfide bond</keyword>
<evidence type="ECO:0000313" key="10">
    <source>
        <dbReference type="Proteomes" id="UP000006038"/>
    </source>
</evidence>
<dbReference type="GO" id="GO:0005975">
    <property type="term" value="P:carbohydrate metabolic process"/>
    <property type="evidence" value="ECO:0007669"/>
    <property type="project" value="InterPro"/>
</dbReference>
<dbReference type="AlphaFoldDB" id="J3NAE1"/>
<keyword evidence="4" id="KW-0611">Plant defense</keyword>
<dbReference type="OMA" id="HRETWER"/>
<keyword evidence="3 7" id="KW-0732">Signal</keyword>
<name>J3NAE1_ORYBR</name>
<dbReference type="EnsemblPlants" id="OB11G27770.1">
    <property type="protein sequence ID" value="OB11G27770.1"/>
    <property type="gene ID" value="OB11G27770"/>
</dbReference>
<evidence type="ECO:0000259" key="8">
    <source>
        <dbReference type="PROSITE" id="PS51910"/>
    </source>
</evidence>
<comment type="similarity">
    <text evidence="6">Belongs to the glycosyl hydrolase 18 family. Xylanase inhibitor subfamily.</text>
</comment>
<dbReference type="PANTHER" id="PTHR45708">
    <property type="entry name" value="ENDOCHITINASE"/>
    <property type="match status" value="1"/>
</dbReference>
<dbReference type="RefSeq" id="XP_006663681.1">
    <property type="nucleotide sequence ID" value="XM_006663618.1"/>
</dbReference>
<evidence type="ECO:0000256" key="2">
    <source>
        <dbReference type="ARBA" id="ARBA00022525"/>
    </source>
</evidence>
<dbReference type="SUPFAM" id="SSF51445">
    <property type="entry name" value="(Trans)glycosidases"/>
    <property type="match status" value="1"/>
</dbReference>
<dbReference type="eggNOG" id="KOG4701">
    <property type="taxonomic scope" value="Eukaryota"/>
</dbReference>
<dbReference type="InterPro" id="IPR045321">
    <property type="entry name" value="Cts1-like"/>
</dbReference>
<organism evidence="9">
    <name type="scientific">Oryza brachyantha</name>
    <name type="common">malo sina</name>
    <dbReference type="NCBI Taxonomy" id="4533"/>
    <lineage>
        <taxon>Eukaryota</taxon>
        <taxon>Viridiplantae</taxon>
        <taxon>Streptophyta</taxon>
        <taxon>Embryophyta</taxon>
        <taxon>Tracheophyta</taxon>
        <taxon>Spermatophyta</taxon>
        <taxon>Magnoliopsida</taxon>
        <taxon>Liliopsida</taxon>
        <taxon>Poales</taxon>
        <taxon>Poaceae</taxon>
        <taxon>BOP clade</taxon>
        <taxon>Oryzoideae</taxon>
        <taxon>Oryzeae</taxon>
        <taxon>Oryzinae</taxon>
        <taxon>Oryza</taxon>
    </lineage>
</organism>
<dbReference type="FunFam" id="3.20.20.80:FF:000044">
    <property type="entry name" value="Chitinase III C10701-rice"/>
    <property type="match status" value="1"/>
</dbReference>
<dbReference type="PANTHER" id="PTHR45708:SF4">
    <property type="entry name" value="XYLANASE INHIBITOR PROTEIN 1"/>
    <property type="match status" value="1"/>
</dbReference>
<comment type="subcellular location">
    <subcellularLocation>
        <location evidence="1">Secreted</location>
    </subcellularLocation>
</comment>
<gene>
    <name evidence="9" type="primary">LOC102702897</name>
</gene>
<dbReference type="OrthoDB" id="6020543at2759"/>
<evidence type="ECO:0000256" key="5">
    <source>
        <dbReference type="ARBA" id="ARBA00023157"/>
    </source>
</evidence>
<evidence type="ECO:0000256" key="1">
    <source>
        <dbReference type="ARBA" id="ARBA00004613"/>
    </source>
</evidence>
<dbReference type="KEGG" id="obr:102702897"/>
<reference evidence="9" key="2">
    <citation type="submission" date="2013-04" db="UniProtKB">
        <authorList>
            <consortium name="EnsemblPlants"/>
        </authorList>
    </citation>
    <scope>IDENTIFICATION</scope>
</reference>
<keyword evidence="2" id="KW-0964">Secreted</keyword>
<evidence type="ECO:0000256" key="7">
    <source>
        <dbReference type="SAM" id="SignalP"/>
    </source>
</evidence>
<dbReference type="PROSITE" id="PS51910">
    <property type="entry name" value="GH18_2"/>
    <property type="match status" value="1"/>
</dbReference>
<evidence type="ECO:0000256" key="4">
    <source>
        <dbReference type="ARBA" id="ARBA00022821"/>
    </source>
</evidence>
<protein>
    <recommendedName>
        <fullName evidence="8">GH18 domain-containing protein</fullName>
    </recommendedName>
</protein>
<sequence length="292" mass="32178">MASRRRPRIHALFFPLTTFLLLLAGQAAAVNTGETVVFWGRHKDEGSLREACDTGLYTSVIISFYSVFGHGRYSLDLSGHPLHAVGADIKHCQSKNIAVLLSVGGQGGEYSLPTNQSAADVANNLWNAYLGGGRKDVFRPFGDAVVDGIDLFIDQGGAEHYDELARQLFSHYKYEMLLTATTRCSYPDHRLDKALATGLFSHIHVRVFGGDDVSCATHHRETWERWAAAYSGSLVYIGVVASPEQDAKAYLPRKVLFSSVLSYIVEKPNYGGVMIWDRYYDNKTGYSAGKAA</sequence>
<dbReference type="Gramene" id="OB11G27770.1">
    <property type="protein sequence ID" value="OB11G27770.1"/>
    <property type="gene ID" value="OB11G27770"/>
</dbReference>
<feature type="signal peptide" evidence="7">
    <location>
        <begin position="1"/>
        <end position="29"/>
    </location>
</feature>
<keyword evidence="10" id="KW-1185">Reference proteome</keyword>
<evidence type="ECO:0000256" key="3">
    <source>
        <dbReference type="ARBA" id="ARBA00022729"/>
    </source>
</evidence>
<feature type="domain" description="GH18" evidence="8">
    <location>
        <begin position="33"/>
        <end position="292"/>
    </location>
</feature>
<reference evidence="9" key="1">
    <citation type="journal article" date="2013" name="Nat. Commun.">
        <title>Whole-genome sequencing of Oryza brachyantha reveals mechanisms underlying Oryza genome evolution.</title>
        <authorList>
            <person name="Chen J."/>
            <person name="Huang Q."/>
            <person name="Gao D."/>
            <person name="Wang J."/>
            <person name="Lang Y."/>
            <person name="Liu T."/>
            <person name="Li B."/>
            <person name="Bai Z."/>
            <person name="Luis Goicoechea J."/>
            <person name="Liang C."/>
            <person name="Chen C."/>
            <person name="Zhang W."/>
            <person name="Sun S."/>
            <person name="Liao Y."/>
            <person name="Zhang X."/>
            <person name="Yang L."/>
            <person name="Song C."/>
            <person name="Wang M."/>
            <person name="Shi J."/>
            <person name="Liu G."/>
            <person name="Liu J."/>
            <person name="Zhou H."/>
            <person name="Zhou W."/>
            <person name="Yu Q."/>
            <person name="An N."/>
            <person name="Chen Y."/>
            <person name="Cai Q."/>
            <person name="Wang B."/>
            <person name="Liu B."/>
            <person name="Min J."/>
            <person name="Huang Y."/>
            <person name="Wu H."/>
            <person name="Li Z."/>
            <person name="Zhang Y."/>
            <person name="Yin Y."/>
            <person name="Song W."/>
            <person name="Jiang J."/>
            <person name="Jackson S.A."/>
            <person name="Wing R.A."/>
            <person name="Wang J."/>
            <person name="Chen M."/>
        </authorList>
    </citation>
    <scope>NUCLEOTIDE SEQUENCE [LARGE SCALE GENOMIC DNA]</scope>
    <source>
        <strain evidence="9">cv. IRGC 101232</strain>
    </source>
</reference>
<feature type="chain" id="PRO_5003775021" description="GH18 domain-containing protein" evidence="7">
    <location>
        <begin position="30"/>
        <end position="292"/>
    </location>
</feature>
<dbReference type="Gene3D" id="3.20.20.80">
    <property type="entry name" value="Glycosidases"/>
    <property type="match status" value="1"/>
</dbReference>
<dbReference type="GeneID" id="102702897"/>
<accession>J3NAE1</accession>
<dbReference type="GO" id="GO:0005576">
    <property type="term" value="C:extracellular region"/>
    <property type="evidence" value="ECO:0007669"/>
    <property type="project" value="UniProtKB-SubCell"/>
</dbReference>
<dbReference type="GO" id="GO:0050832">
    <property type="term" value="P:defense response to fungus"/>
    <property type="evidence" value="ECO:0007669"/>
    <property type="project" value="UniProtKB-ARBA"/>
</dbReference>